<name>A0A5C5FU48_9BASI</name>
<feature type="region of interest" description="Disordered" evidence="1">
    <location>
        <begin position="35"/>
        <end position="94"/>
    </location>
</feature>
<comment type="caution">
    <text evidence="2">The sequence shown here is derived from an EMBL/GenBank/DDBJ whole genome shotgun (WGS) entry which is preliminary data.</text>
</comment>
<dbReference type="AlphaFoldDB" id="A0A5C5FU48"/>
<evidence type="ECO:0000256" key="1">
    <source>
        <dbReference type="SAM" id="MobiDB-lite"/>
    </source>
</evidence>
<accession>A0A5C5FU48</accession>
<evidence type="ECO:0000313" key="3">
    <source>
        <dbReference type="Proteomes" id="UP000311382"/>
    </source>
</evidence>
<sequence length="149" mass="15783">MRSASCVSRARRSSASASRCGCAGCGAPDEAVFSGAAGESSARFSRAGECRRRRRASSASARASDARVVSSSPERASREAVTLSRSSSRMPCAARGHPIAEGVNCRRQSSPRRGDARRAATAWSAAWLRRARRTPSARASPPPFLPLDF</sequence>
<dbReference type="Proteomes" id="UP000311382">
    <property type="component" value="Unassembled WGS sequence"/>
</dbReference>
<evidence type="ECO:0000313" key="2">
    <source>
        <dbReference type="EMBL" id="TNY19504.1"/>
    </source>
</evidence>
<keyword evidence="3" id="KW-1185">Reference proteome</keyword>
<organism evidence="2 3">
    <name type="scientific">Rhodotorula diobovata</name>
    <dbReference type="NCBI Taxonomy" id="5288"/>
    <lineage>
        <taxon>Eukaryota</taxon>
        <taxon>Fungi</taxon>
        <taxon>Dikarya</taxon>
        <taxon>Basidiomycota</taxon>
        <taxon>Pucciniomycotina</taxon>
        <taxon>Microbotryomycetes</taxon>
        <taxon>Sporidiobolales</taxon>
        <taxon>Sporidiobolaceae</taxon>
        <taxon>Rhodotorula</taxon>
    </lineage>
</organism>
<protein>
    <submittedName>
        <fullName evidence="2">Uncharacterized protein</fullName>
    </submittedName>
</protein>
<gene>
    <name evidence="2" type="ORF">DMC30DRAFT_400181</name>
</gene>
<proteinExistence type="predicted"/>
<feature type="compositionally biased region" description="Low complexity" evidence="1">
    <location>
        <begin position="57"/>
        <end position="72"/>
    </location>
</feature>
<reference evidence="2 3" key="1">
    <citation type="submission" date="2019-03" db="EMBL/GenBank/DDBJ databases">
        <title>Rhodosporidium diobovatum UCD-FST 08-225 genome sequencing, assembly, and annotation.</title>
        <authorList>
            <person name="Fakankun I.U."/>
            <person name="Fristensky B."/>
            <person name="Levin D.B."/>
        </authorList>
    </citation>
    <scope>NUCLEOTIDE SEQUENCE [LARGE SCALE GENOMIC DNA]</scope>
    <source>
        <strain evidence="2 3">UCD-FST 08-225</strain>
    </source>
</reference>
<dbReference type="EMBL" id="SOZI01000093">
    <property type="protein sequence ID" value="TNY19504.1"/>
    <property type="molecule type" value="Genomic_DNA"/>
</dbReference>
<feature type="region of interest" description="Disordered" evidence="1">
    <location>
        <begin position="1"/>
        <end position="23"/>
    </location>
</feature>